<evidence type="ECO:0000313" key="1">
    <source>
        <dbReference type="EMBL" id="KAH1080282.1"/>
    </source>
</evidence>
<dbReference type="EMBL" id="JAIQCV010000007">
    <property type="protein sequence ID" value="KAH1080282.1"/>
    <property type="molecule type" value="Genomic_DNA"/>
</dbReference>
<gene>
    <name evidence="1" type="ORF">J1N35_020043</name>
</gene>
<comment type="caution">
    <text evidence="1">The sequence shown here is derived from an EMBL/GenBank/DDBJ whole genome shotgun (WGS) entry which is preliminary data.</text>
</comment>
<organism evidence="1 2">
    <name type="scientific">Gossypium stocksii</name>
    <dbReference type="NCBI Taxonomy" id="47602"/>
    <lineage>
        <taxon>Eukaryota</taxon>
        <taxon>Viridiplantae</taxon>
        <taxon>Streptophyta</taxon>
        <taxon>Embryophyta</taxon>
        <taxon>Tracheophyta</taxon>
        <taxon>Spermatophyta</taxon>
        <taxon>Magnoliopsida</taxon>
        <taxon>eudicotyledons</taxon>
        <taxon>Gunneridae</taxon>
        <taxon>Pentapetalae</taxon>
        <taxon>rosids</taxon>
        <taxon>malvids</taxon>
        <taxon>Malvales</taxon>
        <taxon>Malvaceae</taxon>
        <taxon>Malvoideae</taxon>
        <taxon>Gossypium</taxon>
    </lineage>
</organism>
<dbReference type="AlphaFoldDB" id="A0A9D3VDC5"/>
<dbReference type="OrthoDB" id="10341310at2759"/>
<protein>
    <submittedName>
        <fullName evidence="1">Uncharacterized protein</fullName>
    </submittedName>
</protein>
<name>A0A9D3VDC5_9ROSI</name>
<sequence length="77" mass="8720">MEEERCRREKKMEGWYLSRAVLDSLHFANGSRDRDLLLDVPSKGSFIPAGRTASSYFEVLGNRQGLVVAQETTSCPR</sequence>
<dbReference type="Proteomes" id="UP000828251">
    <property type="component" value="Unassembled WGS sequence"/>
</dbReference>
<evidence type="ECO:0000313" key="2">
    <source>
        <dbReference type="Proteomes" id="UP000828251"/>
    </source>
</evidence>
<keyword evidence="2" id="KW-1185">Reference proteome</keyword>
<accession>A0A9D3VDC5</accession>
<proteinExistence type="predicted"/>
<reference evidence="1 2" key="1">
    <citation type="journal article" date="2021" name="Plant Biotechnol. J.">
        <title>Multi-omics assisted identification of the key and species-specific regulatory components of drought-tolerant mechanisms in Gossypium stocksii.</title>
        <authorList>
            <person name="Yu D."/>
            <person name="Ke L."/>
            <person name="Zhang D."/>
            <person name="Wu Y."/>
            <person name="Sun Y."/>
            <person name="Mei J."/>
            <person name="Sun J."/>
            <person name="Sun Y."/>
        </authorList>
    </citation>
    <scope>NUCLEOTIDE SEQUENCE [LARGE SCALE GENOMIC DNA]</scope>
    <source>
        <strain evidence="2">cv. E1</strain>
        <tissue evidence="1">Leaf</tissue>
    </source>
</reference>